<dbReference type="OMA" id="TEIGDGW"/>
<dbReference type="PANTHER" id="PTHR11630:SF66">
    <property type="entry name" value="DNA REPLICATION LICENSING FACTOR MCM4"/>
    <property type="match status" value="1"/>
</dbReference>
<evidence type="ECO:0000256" key="3">
    <source>
        <dbReference type="ARBA" id="ARBA00022705"/>
    </source>
</evidence>
<dbReference type="GO" id="GO:0005524">
    <property type="term" value="F:ATP binding"/>
    <property type="evidence" value="ECO:0007669"/>
    <property type="project" value="UniProtKB-UniRule"/>
</dbReference>
<dbReference type="Gene3D" id="3.40.50.300">
    <property type="entry name" value="P-loop containing nucleotide triphosphate hydrolases"/>
    <property type="match status" value="1"/>
</dbReference>
<dbReference type="GO" id="GO:0016787">
    <property type="term" value="F:hydrolase activity"/>
    <property type="evidence" value="ECO:0007669"/>
    <property type="project" value="UniProtKB-KW"/>
</dbReference>
<dbReference type="InterPro" id="IPR033762">
    <property type="entry name" value="MCM_OB"/>
</dbReference>
<dbReference type="Pfam" id="PF17207">
    <property type="entry name" value="MCM_OB"/>
    <property type="match status" value="1"/>
</dbReference>
<evidence type="ECO:0000256" key="5">
    <source>
        <dbReference type="ARBA" id="ARBA00022801"/>
    </source>
</evidence>
<keyword evidence="9 11" id="KW-0539">Nucleus</keyword>
<dbReference type="VEuPathDB" id="AmoebaDB:FDP41_013695"/>
<dbReference type="GO" id="GO:0003697">
    <property type="term" value="F:single-stranded DNA binding"/>
    <property type="evidence" value="ECO:0007669"/>
    <property type="project" value="TreeGrafter"/>
</dbReference>
<evidence type="ECO:0000313" key="14">
    <source>
        <dbReference type="EMBL" id="KAF0980481.1"/>
    </source>
</evidence>
<comment type="similarity">
    <text evidence="2 10">Belongs to the MCM family.</text>
</comment>
<dbReference type="AlphaFoldDB" id="A0A6A5C0N5"/>
<evidence type="ECO:0000256" key="4">
    <source>
        <dbReference type="ARBA" id="ARBA00022741"/>
    </source>
</evidence>
<dbReference type="PROSITE" id="PS00847">
    <property type="entry name" value="MCM_1"/>
    <property type="match status" value="1"/>
</dbReference>
<evidence type="ECO:0000259" key="13">
    <source>
        <dbReference type="PROSITE" id="PS50051"/>
    </source>
</evidence>
<comment type="catalytic activity">
    <reaction evidence="11">
        <text>ATP + H2O = ADP + phosphate + H(+)</text>
        <dbReference type="Rhea" id="RHEA:13065"/>
        <dbReference type="ChEBI" id="CHEBI:15377"/>
        <dbReference type="ChEBI" id="CHEBI:15378"/>
        <dbReference type="ChEBI" id="CHEBI:30616"/>
        <dbReference type="ChEBI" id="CHEBI:43474"/>
        <dbReference type="ChEBI" id="CHEBI:456216"/>
        <dbReference type="EC" id="3.6.4.12"/>
    </reaction>
</comment>
<feature type="compositionally biased region" description="Acidic residues" evidence="12">
    <location>
        <begin position="698"/>
        <end position="714"/>
    </location>
</feature>
<dbReference type="OrthoDB" id="10251574at2759"/>
<evidence type="ECO:0000256" key="11">
    <source>
        <dbReference type="RuleBase" id="RU368062"/>
    </source>
</evidence>
<dbReference type="InterPro" id="IPR018525">
    <property type="entry name" value="MCM_CS"/>
</dbReference>
<dbReference type="SUPFAM" id="SSF50249">
    <property type="entry name" value="Nucleic acid-binding proteins"/>
    <property type="match status" value="1"/>
</dbReference>
<keyword evidence="5 11" id="KW-0378">Hydrolase</keyword>
<dbReference type="InterPro" id="IPR027417">
    <property type="entry name" value="P-loop_NTPase"/>
</dbReference>
<dbReference type="Pfam" id="PF17855">
    <property type="entry name" value="MCM_lid"/>
    <property type="match status" value="1"/>
</dbReference>
<feature type="domain" description="MCM C-terminal AAA(+) ATPase" evidence="13">
    <location>
        <begin position="363"/>
        <end position="568"/>
    </location>
</feature>
<dbReference type="GO" id="GO:0017116">
    <property type="term" value="F:single-stranded DNA helicase activity"/>
    <property type="evidence" value="ECO:0007669"/>
    <property type="project" value="TreeGrafter"/>
</dbReference>
<dbReference type="InterPro" id="IPR012340">
    <property type="entry name" value="NA-bd_OB-fold"/>
</dbReference>
<evidence type="ECO:0000256" key="10">
    <source>
        <dbReference type="RuleBase" id="RU004070"/>
    </source>
</evidence>
<feature type="compositionally biased region" description="Basic and acidic residues" evidence="12">
    <location>
        <begin position="10"/>
        <end position="22"/>
    </location>
</feature>
<dbReference type="GO" id="GO:0005634">
    <property type="term" value="C:nucleus"/>
    <property type="evidence" value="ECO:0007669"/>
    <property type="project" value="UniProtKB-SubCell"/>
</dbReference>
<dbReference type="VEuPathDB" id="AmoebaDB:NfTy_027060"/>
<feature type="region of interest" description="Disordered" evidence="12">
    <location>
        <begin position="1"/>
        <end position="39"/>
    </location>
</feature>
<evidence type="ECO:0000256" key="8">
    <source>
        <dbReference type="ARBA" id="ARBA00023125"/>
    </source>
</evidence>
<comment type="subunit">
    <text evidence="11">Component of the MCM2-7 complex.</text>
</comment>
<comment type="function">
    <text evidence="11">Acts as component of the MCM2-7 complex (MCM complex) which is the replicative helicase essential for 'once per cell cycle' DNA replication initiation and elongation in eukaryotic cells. The active ATPase sites in the MCM2-7 ring are formed through the interaction surfaces of two neighboring subunits such that a critical structure of a conserved arginine finger motif is provided in trans relative to the ATP-binding site of the Walker A box of the adjacent subunit. The six ATPase active sites, however, are likely to contribute differentially to the complex helicase activity.</text>
</comment>
<dbReference type="Pfam" id="PF00493">
    <property type="entry name" value="MCM"/>
    <property type="match status" value="1"/>
</dbReference>
<dbReference type="EC" id="3.6.4.12" evidence="11"/>
<evidence type="ECO:0000256" key="1">
    <source>
        <dbReference type="ARBA" id="ARBA00004123"/>
    </source>
</evidence>
<comment type="subcellular location">
    <subcellularLocation>
        <location evidence="1">Nucleus</location>
    </subcellularLocation>
</comment>
<dbReference type="GO" id="GO:0000727">
    <property type="term" value="P:double-strand break repair via break-induced replication"/>
    <property type="evidence" value="ECO:0007669"/>
    <property type="project" value="TreeGrafter"/>
</dbReference>
<dbReference type="Proteomes" id="UP000444721">
    <property type="component" value="Unassembled WGS sequence"/>
</dbReference>
<dbReference type="PANTHER" id="PTHR11630">
    <property type="entry name" value="DNA REPLICATION LICENSING FACTOR MCM FAMILY MEMBER"/>
    <property type="match status" value="1"/>
</dbReference>
<keyword evidence="15" id="KW-1185">Reference proteome</keyword>
<gene>
    <name evidence="14" type="ORF">FDP41_013695</name>
</gene>
<keyword evidence="3 11" id="KW-0235">DNA replication</keyword>
<keyword evidence="7 10" id="KW-0067">ATP-binding</keyword>
<dbReference type="GO" id="GO:0042555">
    <property type="term" value="C:MCM complex"/>
    <property type="evidence" value="ECO:0007669"/>
    <property type="project" value="UniProtKB-UniRule"/>
</dbReference>
<dbReference type="GO" id="GO:1902975">
    <property type="term" value="P:mitotic DNA replication initiation"/>
    <property type="evidence" value="ECO:0007669"/>
    <property type="project" value="TreeGrafter"/>
</dbReference>
<feature type="region of interest" description="Disordered" evidence="12">
    <location>
        <begin position="694"/>
        <end position="714"/>
    </location>
</feature>
<dbReference type="RefSeq" id="XP_044565194.1">
    <property type="nucleotide sequence ID" value="XM_044704353.1"/>
</dbReference>
<dbReference type="VEuPathDB" id="AmoebaDB:NF0043820"/>
<dbReference type="FunFam" id="2.20.28.10:FF:000003">
    <property type="entry name" value="DNA helicase"/>
    <property type="match status" value="1"/>
</dbReference>
<evidence type="ECO:0000256" key="7">
    <source>
        <dbReference type="ARBA" id="ARBA00022840"/>
    </source>
</evidence>
<dbReference type="SMART" id="SM00350">
    <property type="entry name" value="MCM"/>
    <property type="match status" value="1"/>
</dbReference>
<dbReference type="InterPro" id="IPR031327">
    <property type="entry name" value="MCM"/>
</dbReference>
<keyword evidence="8 10" id="KW-0238">DNA-binding</keyword>
<dbReference type="InterPro" id="IPR001208">
    <property type="entry name" value="MCM_dom"/>
</dbReference>
<sequence length="714" mass="79047">MISLSDNEEANIRSERPLFNHDLEEEEDQRSRGGSGRGSIGGLAQYGRSSLGGSGQVAPSVPSLVDPSGIKTSFSKFLQECVLGSEQLKQTISLTNTFKLDAALLKQHDEKLYHVLVQYPETVISIFDVVMSEEWHKSQGEDCTITITVNLDTFKPMRALNPTDIDRLVGIQGMVTRLSEIIPDMRGAYFKCSGCSASKYVPLTQGRVKEPPKCTSDTCSGSSWILIHNRCQFYDKQVIKIQETPESIPEGETPHTVNLCVFDSLTDSVKPGDRVKVTAIYRAIPIRISSKQRKVKNIFKTYLDVLGFEKLGISIMNGELASTTSNNSASLEEADEEEQLAKVMNISPQEEMEIKELARDPNIYQKLQNSIAPGVFELSSVKKGILCLLFGGTNKKIPNGQLRGEIHILLCGDPGVSKSQLLIQVHKIAPRGIYTSGKGSSAVGLTAYVTKDPDSGDMVLESGALVLSDLGVCCIDEFDKMSDQTRSVLHEVMEQCTVSVAKAGIICTLNARTSILAAANPKESRYNSNLSIVENIQLPPTLLSRFDLIFLLHDVPDRDQDEKLAKHIISLHFDVPTDYSTNIIPKDLLAKYIAYARNKVHPVIIDEVKPYLIEGYLGLRKFGSHKKNITATTRQLESLIRLSESLARMKLKPTVQREDVEEALRLVRESIFKAAFDPKTGTIDIDLLQTGRSSAERDMEDLNDDEAFGMEDEL</sequence>
<evidence type="ECO:0000256" key="9">
    <source>
        <dbReference type="ARBA" id="ARBA00023242"/>
    </source>
</evidence>
<name>A0A6A5C0N5_NAEFO</name>
<dbReference type="PROSITE" id="PS50051">
    <property type="entry name" value="MCM_2"/>
    <property type="match status" value="1"/>
</dbReference>
<dbReference type="Gene3D" id="2.40.50.140">
    <property type="entry name" value="Nucleic acid-binding proteins"/>
    <property type="match status" value="1"/>
</dbReference>
<dbReference type="PRINTS" id="PR01657">
    <property type="entry name" value="MCMFAMILY"/>
</dbReference>
<evidence type="ECO:0000313" key="15">
    <source>
        <dbReference type="Proteomes" id="UP000444721"/>
    </source>
</evidence>
<evidence type="ECO:0000256" key="6">
    <source>
        <dbReference type="ARBA" id="ARBA00022806"/>
    </source>
</evidence>
<dbReference type="InterPro" id="IPR041562">
    <property type="entry name" value="MCM_lid"/>
</dbReference>
<comment type="caution">
    <text evidence="14">The sequence shown here is derived from an EMBL/GenBank/DDBJ whole genome shotgun (WGS) entry which is preliminary data.</text>
</comment>
<proteinExistence type="inferred from homology"/>
<organism evidence="14 15">
    <name type="scientific">Naegleria fowleri</name>
    <name type="common">Brain eating amoeba</name>
    <dbReference type="NCBI Taxonomy" id="5763"/>
    <lineage>
        <taxon>Eukaryota</taxon>
        <taxon>Discoba</taxon>
        <taxon>Heterolobosea</taxon>
        <taxon>Tetramitia</taxon>
        <taxon>Eutetramitia</taxon>
        <taxon>Vahlkampfiidae</taxon>
        <taxon>Naegleria</taxon>
    </lineage>
</organism>
<protein>
    <recommendedName>
        <fullName evidence="11">DNA replication licensing factor MCM4</fullName>
        <ecNumber evidence="11">3.6.4.12</ecNumber>
    </recommendedName>
</protein>
<dbReference type="PRINTS" id="PR01660">
    <property type="entry name" value="MCMPROTEIN4"/>
</dbReference>
<dbReference type="SUPFAM" id="SSF52540">
    <property type="entry name" value="P-loop containing nucleoside triphosphate hydrolases"/>
    <property type="match status" value="1"/>
</dbReference>
<dbReference type="FunFam" id="3.40.50.300:FF:000217">
    <property type="entry name" value="DNA helicase"/>
    <property type="match status" value="1"/>
</dbReference>
<evidence type="ECO:0000256" key="12">
    <source>
        <dbReference type="SAM" id="MobiDB-lite"/>
    </source>
</evidence>
<dbReference type="Gene3D" id="2.20.28.10">
    <property type="match status" value="1"/>
</dbReference>
<dbReference type="InterPro" id="IPR008047">
    <property type="entry name" value="MCM_4"/>
</dbReference>
<accession>A0A6A5C0N5</accession>
<dbReference type="GO" id="GO:0006271">
    <property type="term" value="P:DNA strand elongation involved in DNA replication"/>
    <property type="evidence" value="ECO:0007669"/>
    <property type="project" value="TreeGrafter"/>
</dbReference>
<keyword evidence="4 10" id="KW-0547">Nucleotide-binding</keyword>
<evidence type="ECO:0000256" key="2">
    <source>
        <dbReference type="ARBA" id="ARBA00008010"/>
    </source>
</evidence>
<dbReference type="EMBL" id="VFQX01000019">
    <property type="protein sequence ID" value="KAF0980481.1"/>
    <property type="molecule type" value="Genomic_DNA"/>
</dbReference>
<dbReference type="GeneID" id="68120910"/>
<keyword evidence="6 11" id="KW-0347">Helicase</keyword>
<reference evidence="14 15" key="1">
    <citation type="journal article" date="2019" name="Sci. Rep.">
        <title>Nanopore sequencing improves the draft genome of the human pathogenic amoeba Naegleria fowleri.</title>
        <authorList>
            <person name="Liechti N."/>
            <person name="Schurch N."/>
            <person name="Bruggmann R."/>
            <person name="Wittwer M."/>
        </authorList>
    </citation>
    <scope>NUCLEOTIDE SEQUENCE [LARGE SCALE GENOMIC DNA]</scope>
    <source>
        <strain evidence="14 15">ATCC 30894</strain>
    </source>
</reference>